<proteinExistence type="predicted"/>
<name>A0A3B3TH20_9TELE</name>
<evidence type="ECO:0000313" key="8">
    <source>
        <dbReference type="Ensembl" id="ENSPKIP00000042034.1"/>
    </source>
</evidence>
<organism evidence="8 9">
    <name type="scientific">Paramormyrops kingsleyae</name>
    <dbReference type="NCBI Taxonomy" id="1676925"/>
    <lineage>
        <taxon>Eukaryota</taxon>
        <taxon>Metazoa</taxon>
        <taxon>Chordata</taxon>
        <taxon>Craniata</taxon>
        <taxon>Vertebrata</taxon>
        <taxon>Euteleostomi</taxon>
        <taxon>Actinopterygii</taxon>
        <taxon>Neopterygii</taxon>
        <taxon>Teleostei</taxon>
        <taxon>Osteoglossocephala</taxon>
        <taxon>Osteoglossomorpha</taxon>
        <taxon>Osteoglossiformes</taxon>
        <taxon>Mormyridae</taxon>
        <taxon>Paramormyrops</taxon>
    </lineage>
</organism>
<dbReference type="Gene3D" id="3.30.1520.10">
    <property type="entry name" value="Phox-like domain"/>
    <property type="match status" value="1"/>
</dbReference>
<sequence length="483" mass="55008">MITQSAYIDTRHVGQPFEFCLLFTNFACHSEIQITSASSPVYIRSKKRRLARAPNSRRRAFVTRLVTCSAATPNLQTNDANRHLPTTWWAGEMASKLLDRLRRTLFKEGAIPADLESNEDFPESSELEDDTEYVSARLGGTLSFEAERALDSEDPGETSGVDSDSDFFAESLENGSCSTDASPVGLPSGGTSLLTRQLQESWRSLRSRSLPEKLVFEVTDASVVQEGTSKYVLYTIHVIQSGTFDKTPAVIARRYTDFARLHRRLRRHHGEEMEGVCFPRKKLRRNFVAETIAKRSRAFEQYLAHLHSLPDLRQSPIFLQFFYLGDLRAGQMLLRAGQYREALGTLQNALRLQEKLGCQQQQDPQQRTHWIFNLLALVACFQELEQLGEAQEHCDRALQDLTPSQDALQQQQFHPLLIPLLQANVRLSWKISKDKRRWEALLQELQDRGVDVVNQPSLKEYLTKEELEGGEGEAKHRARDDTI</sequence>
<dbReference type="InterPro" id="IPR001683">
    <property type="entry name" value="PX_dom"/>
</dbReference>
<dbReference type="SUPFAM" id="SSF48452">
    <property type="entry name" value="TPR-like"/>
    <property type="match status" value="1"/>
</dbReference>
<dbReference type="GO" id="GO:0031901">
    <property type="term" value="C:early endosome membrane"/>
    <property type="evidence" value="ECO:0007669"/>
    <property type="project" value="UniProtKB-SubCell"/>
</dbReference>
<keyword evidence="5" id="KW-0446">Lipid-binding</keyword>
<evidence type="ECO:0000256" key="4">
    <source>
        <dbReference type="ARBA" id="ARBA00022927"/>
    </source>
</evidence>
<dbReference type="Pfam" id="PF00787">
    <property type="entry name" value="PX"/>
    <property type="match status" value="1"/>
</dbReference>
<evidence type="ECO:0000256" key="5">
    <source>
        <dbReference type="ARBA" id="ARBA00023121"/>
    </source>
</evidence>
<dbReference type="PROSITE" id="PS50195">
    <property type="entry name" value="PX"/>
    <property type="match status" value="1"/>
</dbReference>
<dbReference type="SMART" id="SM00312">
    <property type="entry name" value="PX"/>
    <property type="match status" value="1"/>
</dbReference>
<dbReference type="PANTHER" id="PTHR20939:SF10">
    <property type="entry name" value="SORTING NEXIN-21"/>
    <property type="match status" value="1"/>
</dbReference>
<evidence type="ECO:0000256" key="2">
    <source>
        <dbReference type="ARBA" id="ARBA00022448"/>
    </source>
</evidence>
<dbReference type="GO" id="GO:0015031">
    <property type="term" value="P:protein transport"/>
    <property type="evidence" value="ECO:0007669"/>
    <property type="project" value="UniProtKB-KW"/>
</dbReference>
<evidence type="ECO:0000313" key="9">
    <source>
        <dbReference type="Proteomes" id="UP000261540"/>
    </source>
</evidence>
<dbReference type="Proteomes" id="UP000261540">
    <property type="component" value="Unplaced"/>
</dbReference>
<dbReference type="STRING" id="1676925.ENSPKIP00000042034"/>
<dbReference type="InterPro" id="IPR039937">
    <property type="entry name" value="SNX20/SNX21"/>
</dbReference>
<accession>A0A3B3TH20</accession>
<dbReference type="GeneTree" id="ENSGT00530000063759"/>
<evidence type="ECO:0000256" key="1">
    <source>
        <dbReference type="ARBA" id="ARBA00004469"/>
    </source>
</evidence>
<reference evidence="8" key="1">
    <citation type="submission" date="2025-08" db="UniProtKB">
        <authorList>
            <consortium name="Ensembl"/>
        </authorList>
    </citation>
    <scope>IDENTIFICATION</scope>
</reference>
<dbReference type="PANTHER" id="PTHR20939">
    <property type="entry name" value="SORTING NEXIN 20, 21"/>
    <property type="match status" value="1"/>
</dbReference>
<reference evidence="8" key="2">
    <citation type="submission" date="2025-09" db="UniProtKB">
        <authorList>
            <consortium name="Ensembl"/>
        </authorList>
    </citation>
    <scope>IDENTIFICATION</scope>
</reference>
<dbReference type="SUPFAM" id="SSF64268">
    <property type="entry name" value="PX domain"/>
    <property type="match status" value="1"/>
</dbReference>
<feature type="domain" description="PX" evidence="7">
    <location>
        <begin position="212"/>
        <end position="329"/>
    </location>
</feature>
<comment type="subcellular location">
    <subcellularLocation>
        <location evidence="1">Early endosome membrane</location>
        <topology evidence="1">Peripheral membrane protein</topology>
        <orientation evidence="1">Cytoplasmic side</orientation>
    </subcellularLocation>
</comment>
<keyword evidence="6" id="KW-0472">Membrane</keyword>
<dbReference type="InterPro" id="IPR036871">
    <property type="entry name" value="PX_dom_sf"/>
</dbReference>
<dbReference type="Gene3D" id="1.25.40.10">
    <property type="entry name" value="Tetratricopeptide repeat domain"/>
    <property type="match status" value="1"/>
</dbReference>
<evidence type="ECO:0000256" key="3">
    <source>
        <dbReference type="ARBA" id="ARBA00022753"/>
    </source>
</evidence>
<keyword evidence="9" id="KW-1185">Reference proteome</keyword>
<dbReference type="InterPro" id="IPR011990">
    <property type="entry name" value="TPR-like_helical_dom_sf"/>
</dbReference>
<dbReference type="AlphaFoldDB" id="A0A3B3TH20"/>
<dbReference type="GO" id="GO:1901981">
    <property type="term" value="F:phosphatidylinositol phosphate binding"/>
    <property type="evidence" value="ECO:0007669"/>
    <property type="project" value="TreeGrafter"/>
</dbReference>
<protein>
    <submittedName>
        <fullName evidence="8">Sorting nexin family member 21</fullName>
    </submittedName>
</protein>
<evidence type="ECO:0000259" key="7">
    <source>
        <dbReference type="PROSITE" id="PS50195"/>
    </source>
</evidence>
<keyword evidence="2" id="KW-0813">Transport</keyword>
<keyword evidence="3" id="KW-0967">Endosome</keyword>
<keyword evidence="4" id="KW-0653">Protein transport</keyword>
<evidence type="ECO:0000256" key="6">
    <source>
        <dbReference type="ARBA" id="ARBA00023136"/>
    </source>
</evidence>
<dbReference type="Ensembl" id="ENSPKIT00000023098.1">
    <property type="protein sequence ID" value="ENSPKIP00000042034.1"/>
    <property type="gene ID" value="ENSPKIG00000018370.1"/>
</dbReference>